<organism evidence="1 2">
    <name type="scientific">Diplocarpon rosae</name>
    <dbReference type="NCBI Taxonomy" id="946125"/>
    <lineage>
        <taxon>Eukaryota</taxon>
        <taxon>Fungi</taxon>
        <taxon>Dikarya</taxon>
        <taxon>Ascomycota</taxon>
        <taxon>Pezizomycotina</taxon>
        <taxon>Leotiomycetes</taxon>
        <taxon>Helotiales</taxon>
        <taxon>Drepanopezizaceae</taxon>
        <taxon>Diplocarpon</taxon>
    </lineage>
</organism>
<comment type="caution">
    <text evidence="1">The sequence shown here is derived from an EMBL/GenBank/DDBJ whole genome shotgun (WGS) entry which is preliminary data.</text>
</comment>
<sequence>MHSVHAQIAMATLAFSSLGASSPVIAIPSLLAAIPTSIAAISAPAVAIPSLLAAIPTSIAAISAPVAAIPTSIAAISAPVVAISAPVAAIPTSIAAISAPTVGVPTLPTLPSVNTVQVVKQYVDLTNTAVRGDMDQLLTAINGSVSAQEQLIETIKADLSDVASQFTTAGAAIANSTAGVAGTLTEPEVFALVSSLSTAQSLAASLLVQYNTAKARLTQSTLAATQAEFQAALGAIKPFSDPLIVYAENVAQNSGAAAGAAANALSVAATALQQTVNILLGSLGIQV</sequence>
<dbReference type="Proteomes" id="UP001285354">
    <property type="component" value="Unassembled WGS sequence"/>
</dbReference>
<gene>
    <name evidence="1" type="ORF">QTJ16_006106</name>
</gene>
<proteinExistence type="predicted"/>
<dbReference type="EMBL" id="JAUBYV010000010">
    <property type="protein sequence ID" value="KAK2624156.1"/>
    <property type="molecule type" value="Genomic_DNA"/>
</dbReference>
<evidence type="ECO:0000313" key="2">
    <source>
        <dbReference type="Proteomes" id="UP001285354"/>
    </source>
</evidence>
<protein>
    <submittedName>
        <fullName evidence="1">Uncharacterized protein</fullName>
    </submittedName>
</protein>
<accession>A0AAD9SUU1</accession>
<keyword evidence="2" id="KW-1185">Reference proteome</keyword>
<dbReference type="AlphaFoldDB" id="A0AAD9SUU1"/>
<reference evidence="1" key="1">
    <citation type="submission" date="2023-06" db="EMBL/GenBank/DDBJ databases">
        <title>Draft genome of Marssonina rosae.</title>
        <authorList>
            <person name="Cheng Q."/>
        </authorList>
    </citation>
    <scope>NUCLEOTIDE SEQUENCE</scope>
    <source>
        <strain evidence="1">R4</strain>
    </source>
</reference>
<evidence type="ECO:0000313" key="1">
    <source>
        <dbReference type="EMBL" id="KAK2624156.1"/>
    </source>
</evidence>
<name>A0AAD9SUU1_9HELO</name>